<sequence>MERMNSLNNVNNWSINSDRRLYSANHDEILKGGTTDIYFVRTQEILNYMDLVDKEVTVEIFASKPGLMAGTEEAMGLLADDNNLKVWALPEGESFEAKEAVMRITGPYSQVGIYETPLLGILASSAGWAKAAKECRDAAGPDKKLICFGARHLHPAVAPVMERSALVAGFDGCSCILGAKLMGKQPTGTVPHAVFLIVGDTLKVARAYHESMPSGDPRIVLVDTFKDEAEESLRLARSLSENLNGVRLDTPSERGGVTSGLVREVRARLNQEGYSHVNILASGGITPERITELKDEGVDAFGVGSYIAGSRANDMTMDIKEVEGEPVAKRGRIPGLSKTDRIIRYK</sequence>
<keyword evidence="5" id="KW-0328">Glycosyltransferase</keyword>
<feature type="domain" description="Quinolinate phosphoribosyl transferase C-terminal" evidence="3">
    <location>
        <begin position="129"/>
        <end position="318"/>
    </location>
</feature>
<accession>A0A226BZA9</accession>
<dbReference type="PANTHER" id="PTHR43202:SF1">
    <property type="entry name" value="NICOTINATE PHOSPHORIBOSYLTRANSFERASE"/>
    <property type="match status" value="1"/>
</dbReference>
<dbReference type="EMBL" id="NIQC01000014">
    <property type="protein sequence ID" value="OWZ83654.1"/>
    <property type="molecule type" value="Genomic_DNA"/>
</dbReference>
<comment type="catalytic activity">
    <reaction evidence="2">
        <text>nicotinate beta-D-ribonucleotide + CO2 + diphosphate = quinolinate + 5-phospho-alpha-D-ribose 1-diphosphate + 2 H(+)</text>
        <dbReference type="Rhea" id="RHEA:12733"/>
        <dbReference type="ChEBI" id="CHEBI:15378"/>
        <dbReference type="ChEBI" id="CHEBI:16526"/>
        <dbReference type="ChEBI" id="CHEBI:29959"/>
        <dbReference type="ChEBI" id="CHEBI:33019"/>
        <dbReference type="ChEBI" id="CHEBI:57502"/>
        <dbReference type="ChEBI" id="CHEBI:58017"/>
        <dbReference type="EC" id="2.4.2.19"/>
    </reaction>
</comment>
<organism evidence="5 6">
    <name type="scientific">Natranaerobius trueperi</name>
    <dbReference type="NCBI Taxonomy" id="759412"/>
    <lineage>
        <taxon>Bacteria</taxon>
        <taxon>Bacillati</taxon>
        <taxon>Bacillota</taxon>
        <taxon>Clostridia</taxon>
        <taxon>Natranaerobiales</taxon>
        <taxon>Natranaerobiaceae</taxon>
        <taxon>Natranaerobius</taxon>
    </lineage>
</organism>
<dbReference type="GO" id="GO:0009435">
    <property type="term" value="P:NAD+ biosynthetic process"/>
    <property type="evidence" value="ECO:0007669"/>
    <property type="project" value="InterPro"/>
</dbReference>
<evidence type="ECO:0000256" key="1">
    <source>
        <dbReference type="ARBA" id="ARBA00022679"/>
    </source>
</evidence>
<dbReference type="OrthoDB" id="9770610at2"/>
<dbReference type="InterPro" id="IPR053190">
    <property type="entry name" value="NAPRTase-like"/>
</dbReference>
<dbReference type="NCBIfam" id="NF006415">
    <property type="entry name" value="PRK08662.1"/>
    <property type="match status" value="1"/>
</dbReference>
<dbReference type="SUPFAM" id="SSF51690">
    <property type="entry name" value="Nicotinate/Quinolinate PRTase C-terminal domain-like"/>
    <property type="match status" value="1"/>
</dbReference>
<gene>
    <name evidence="5" type="ORF">CDO51_07485</name>
</gene>
<evidence type="ECO:0000259" key="4">
    <source>
        <dbReference type="Pfam" id="PF02749"/>
    </source>
</evidence>
<dbReference type="Pfam" id="PF02749">
    <property type="entry name" value="QRPTase_N"/>
    <property type="match status" value="1"/>
</dbReference>
<feature type="domain" description="Quinolinate phosphoribosyl transferase N-terminal" evidence="4">
    <location>
        <begin position="36"/>
        <end position="124"/>
    </location>
</feature>
<dbReference type="InterPro" id="IPR013785">
    <property type="entry name" value="Aldolase_TIM"/>
</dbReference>
<dbReference type="GO" id="GO:0004514">
    <property type="term" value="F:nicotinate-nucleotide diphosphorylase (carboxylating) activity"/>
    <property type="evidence" value="ECO:0007669"/>
    <property type="project" value="UniProtKB-EC"/>
</dbReference>
<dbReference type="Pfam" id="PF01729">
    <property type="entry name" value="QRPTase_C"/>
    <property type="match status" value="1"/>
</dbReference>
<proteinExistence type="predicted"/>
<evidence type="ECO:0000259" key="3">
    <source>
        <dbReference type="Pfam" id="PF01729"/>
    </source>
</evidence>
<dbReference type="PANTHER" id="PTHR43202">
    <property type="entry name" value="NICOTINATE-NUCLEOTIDE PYROPHOSPHORYLASE"/>
    <property type="match status" value="1"/>
</dbReference>
<evidence type="ECO:0000256" key="2">
    <source>
        <dbReference type="ARBA" id="ARBA00047445"/>
    </source>
</evidence>
<dbReference type="Proteomes" id="UP000214588">
    <property type="component" value="Unassembled WGS sequence"/>
</dbReference>
<reference evidence="5 6" key="1">
    <citation type="submission" date="2017-06" db="EMBL/GenBank/DDBJ databases">
        <title>Draft Genome Sequence of Natranaerobius trueperi halophilic, alkalithermophilic bacteria from soda lakes.</title>
        <authorList>
            <person name="Zhao B."/>
        </authorList>
    </citation>
    <scope>NUCLEOTIDE SEQUENCE [LARGE SCALE GENOMIC DNA]</scope>
    <source>
        <strain evidence="5 6">DSM 18760</strain>
    </source>
</reference>
<dbReference type="Gene3D" id="3.90.1170.20">
    <property type="entry name" value="Quinolinate phosphoribosyl transferase, N-terminal domain"/>
    <property type="match status" value="1"/>
</dbReference>
<dbReference type="SUPFAM" id="SSF54675">
    <property type="entry name" value="Nicotinate/Quinolinate PRTase N-terminal domain-like"/>
    <property type="match status" value="1"/>
</dbReference>
<dbReference type="AlphaFoldDB" id="A0A226BZA9"/>
<dbReference type="InterPro" id="IPR036068">
    <property type="entry name" value="Nicotinate_pribotase-like_C"/>
</dbReference>
<dbReference type="InterPro" id="IPR002638">
    <property type="entry name" value="Quinolinate_PRibosylTrfase_C"/>
</dbReference>
<keyword evidence="1 5" id="KW-0808">Transferase</keyword>
<dbReference type="RefSeq" id="WP_089023669.1">
    <property type="nucleotide sequence ID" value="NZ_NIQC01000014.1"/>
</dbReference>
<name>A0A226BZA9_9FIRM</name>
<dbReference type="InterPro" id="IPR037128">
    <property type="entry name" value="Quinolinate_PRibosylTase_N_sf"/>
</dbReference>
<keyword evidence="6" id="KW-1185">Reference proteome</keyword>
<evidence type="ECO:0000313" key="6">
    <source>
        <dbReference type="Proteomes" id="UP000214588"/>
    </source>
</evidence>
<evidence type="ECO:0000313" key="5">
    <source>
        <dbReference type="EMBL" id="OWZ83654.1"/>
    </source>
</evidence>
<comment type="caution">
    <text evidence="5">The sequence shown here is derived from an EMBL/GenBank/DDBJ whole genome shotgun (WGS) entry which is preliminary data.</text>
</comment>
<dbReference type="InterPro" id="IPR022412">
    <property type="entry name" value="Quinolinate_PRibosylTrfase_N"/>
</dbReference>
<dbReference type="Gene3D" id="3.20.20.70">
    <property type="entry name" value="Aldolase class I"/>
    <property type="match status" value="1"/>
</dbReference>
<protein>
    <submittedName>
        <fullName evidence="5">Nicotinate phosphoribosyltransferase</fullName>
    </submittedName>
</protein>